<organism evidence="1 2">
    <name type="scientific">Tilletiopsis washingtonensis</name>
    <dbReference type="NCBI Taxonomy" id="58919"/>
    <lineage>
        <taxon>Eukaryota</taxon>
        <taxon>Fungi</taxon>
        <taxon>Dikarya</taxon>
        <taxon>Basidiomycota</taxon>
        <taxon>Ustilaginomycotina</taxon>
        <taxon>Exobasidiomycetes</taxon>
        <taxon>Entylomatales</taxon>
        <taxon>Entylomatales incertae sedis</taxon>
        <taxon>Tilletiopsis</taxon>
    </lineage>
</organism>
<reference evidence="1 2" key="1">
    <citation type="journal article" date="2018" name="Mol. Biol. Evol.">
        <title>Broad Genomic Sampling Reveals a Smut Pathogenic Ancestry of the Fungal Clade Ustilaginomycotina.</title>
        <authorList>
            <person name="Kijpornyongpan T."/>
            <person name="Mondo S.J."/>
            <person name="Barry K."/>
            <person name="Sandor L."/>
            <person name="Lee J."/>
            <person name="Lipzen A."/>
            <person name="Pangilinan J."/>
            <person name="LaButti K."/>
            <person name="Hainaut M."/>
            <person name="Henrissat B."/>
            <person name="Grigoriev I.V."/>
            <person name="Spatafora J.W."/>
            <person name="Aime M.C."/>
        </authorList>
    </citation>
    <scope>NUCLEOTIDE SEQUENCE [LARGE SCALE GENOMIC DNA]</scope>
    <source>
        <strain evidence="1 2">MCA 4186</strain>
    </source>
</reference>
<evidence type="ECO:0000313" key="1">
    <source>
        <dbReference type="EMBL" id="PWO00021.1"/>
    </source>
</evidence>
<gene>
    <name evidence="1" type="ORF">FA09DRAFT_202217</name>
</gene>
<keyword evidence="2" id="KW-1185">Reference proteome</keyword>
<sequence>MIDDAGPQTRRPCMPCPSASTAATNFVHPSPHACPHSSSHTPRLPHGATASPLCHCRHLCSGGLLRTVQRFSSPPASRLRTHTQAPLSLSRGARSALSARLGHPRSCSPSVLLRAASGSTAAGAVAAHVLGHARAAAAWLRPCPLPVRTSSAEWDAQASPAWAWRGEGALCDGATVSMQCVSQAARPLLSAPPLLVCACARWAAGARLQHESIYRHRETEGMHAAREHGQRACMLQRHEQEHRARDWVASGCASVRMQRCPALQQ</sequence>
<proteinExistence type="predicted"/>
<dbReference type="EMBL" id="KZ819286">
    <property type="protein sequence ID" value="PWO00021.1"/>
    <property type="molecule type" value="Genomic_DNA"/>
</dbReference>
<dbReference type="RefSeq" id="XP_025600299.1">
    <property type="nucleotide sequence ID" value="XM_025739445.1"/>
</dbReference>
<dbReference type="AlphaFoldDB" id="A0A316ZE74"/>
<dbReference type="Proteomes" id="UP000245946">
    <property type="component" value="Unassembled WGS sequence"/>
</dbReference>
<evidence type="ECO:0000313" key="2">
    <source>
        <dbReference type="Proteomes" id="UP000245946"/>
    </source>
</evidence>
<name>A0A316ZE74_9BASI</name>
<accession>A0A316ZE74</accession>
<dbReference type="GeneID" id="37266991"/>
<protein>
    <submittedName>
        <fullName evidence="1">Uncharacterized protein</fullName>
    </submittedName>
</protein>